<dbReference type="Proteomes" id="UP000565441">
    <property type="component" value="Unassembled WGS sequence"/>
</dbReference>
<keyword evidence="2" id="KW-1185">Reference proteome</keyword>
<protein>
    <submittedName>
        <fullName evidence="1">Uncharacterized protein</fullName>
    </submittedName>
</protein>
<comment type="caution">
    <text evidence="1">The sequence shown here is derived from an EMBL/GenBank/DDBJ whole genome shotgun (WGS) entry which is preliminary data.</text>
</comment>
<dbReference type="EMBL" id="JAACJP010000019">
    <property type="protein sequence ID" value="KAF5378559.1"/>
    <property type="molecule type" value="Genomic_DNA"/>
</dbReference>
<gene>
    <name evidence="1" type="ORF">D9615_007031</name>
</gene>
<organism evidence="1 2">
    <name type="scientific">Tricholomella constricta</name>
    <dbReference type="NCBI Taxonomy" id="117010"/>
    <lineage>
        <taxon>Eukaryota</taxon>
        <taxon>Fungi</taxon>
        <taxon>Dikarya</taxon>
        <taxon>Basidiomycota</taxon>
        <taxon>Agaricomycotina</taxon>
        <taxon>Agaricomycetes</taxon>
        <taxon>Agaricomycetidae</taxon>
        <taxon>Agaricales</taxon>
        <taxon>Tricholomatineae</taxon>
        <taxon>Lyophyllaceae</taxon>
        <taxon>Tricholomella</taxon>
    </lineage>
</organism>
<proteinExistence type="predicted"/>
<name>A0A8H5H8A8_9AGAR</name>
<dbReference type="AlphaFoldDB" id="A0A8H5H8A8"/>
<evidence type="ECO:0000313" key="2">
    <source>
        <dbReference type="Proteomes" id="UP000565441"/>
    </source>
</evidence>
<accession>A0A8H5H8A8</accession>
<evidence type="ECO:0000313" key="1">
    <source>
        <dbReference type="EMBL" id="KAF5378559.1"/>
    </source>
</evidence>
<dbReference type="OrthoDB" id="3219836at2759"/>
<sequence length="246" mass="26260">MPAPQTASRSLDTRPALGHVNLMVDTFIANANADDLRSIVRNLLATNPPHFAHAFTTAARSRLRQTTARASINPYALFVRQSSHTGAPAGPTPHLHDVLTRARSLYGAGMGFTSLNILASIVRASVGLRWDDDDGDLAALLAVIDADIGQAIQASGISSSSVGPGPDPPGDVRRLLMVDDDARFIPIQSSKEEIEGGRVNDDDFGTARAIVDDLRKAVKESMADVAAWGGEFPFERAASSLDHWKI</sequence>
<reference evidence="1 2" key="1">
    <citation type="journal article" date="2020" name="ISME J.">
        <title>Uncovering the hidden diversity of litter-decomposition mechanisms in mushroom-forming fungi.</title>
        <authorList>
            <person name="Floudas D."/>
            <person name="Bentzer J."/>
            <person name="Ahren D."/>
            <person name="Johansson T."/>
            <person name="Persson P."/>
            <person name="Tunlid A."/>
        </authorList>
    </citation>
    <scope>NUCLEOTIDE SEQUENCE [LARGE SCALE GENOMIC DNA]</scope>
    <source>
        <strain evidence="1 2">CBS 661.87</strain>
    </source>
</reference>